<dbReference type="Proteomes" id="UP000277582">
    <property type="component" value="Unassembled WGS sequence"/>
</dbReference>
<dbReference type="AlphaFoldDB" id="A0A3R9PG79"/>
<keyword evidence="3" id="KW-1185">Reference proteome</keyword>
<dbReference type="EMBL" id="RCOS01000072">
    <property type="protein sequence ID" value="RSN75577.1"/>
    <property type="molecule type" value="Genomic_DNA"/>
</dbReference>
<dbReference type="InterPro" id="IPR000594">
    <property type="entry name" value="ThiF_NAD_FAD-bd"/>
</dbReference>
<gene>
    <name evidence="2" type="ORF">D6D85_05925</name>
</gene>
<comment type="caution">
    <text evidence="2">The sequence shown here is derived from an EMBL/GenBank/DDBJ whole genome shotgun (WGS) entry which is preliminary data.</text>
</comment>
<feature type="domain" description="THIF-type NAD/FAD binding fold" evidence="1">
    <location>
        <begin position="10"/>
        <end position="165"/>
    </location>
</feature>
<dbReference type="SUPFAM" id="SSF69572">
    <property type="entry name" value="Activating enzymes of the ubiquitin-like proteins"/>
    <property type="match status" value="1"/>
</dbReference>
<accession>A0A3R9PG79</accession>
<dbReference type="Pfam" id="PF00899">
    <property type="entry name" value="ThiF"/>
    <property type="match status" value="1"/>
</dbReference>
<evidence type="ECO:0000313" key="3">
    <source>
        <dbReference type="Proteomes" id="UP000277582"/>
    </source>
</evidence>
<dbReference type="Gene3D" id="3.40.50.720">
    <property type="entry name" value="NAD(P)-binding Rossmann-like Domain"/>
    <property type="match status" value="1"/>
</dbReference>
<evidence type="ECO:0000259" key="1">
    <source>
        <dbReference type="Pfam" id="PF00899"/>
    </source>
</evidence>
<dbReference type="GO" id="GO:0008641">
    <property type="term" value="F:ubiquitin-like modifier activating enzyme activity"/>
    <property type="evidence" value="ECO:0007669"/>
    <property type="project" value="InterPro"/>
</dbReference>
<dbReference type="RefSeq" id="WP_125671106.1">
    <property type="nucleotide sequence ID" value="NZ_RCOS01000072.1"/>
</dbReference>
<sequence length="280" mass="31789">MQDNIDLLGLRTKKVALFGVSFLGSRLLIRSSKMFDEITIVDYDIVGEENISYQELYTIEDIHLPKVLAASRRALQYAPLSRIYVINAEIPFYPFPPSELVESIIDWSDITITTFDSLLPRLTVQLACNKLNKPLIDVALGSQDAEIRTWYRRDKACIGCYIAGFEKLPSRTVYASDPRIADLASDVTTIYIEKILSGRDVPSVTKIDVNLEVKTRDDARDKTCTICATEVQTLLGSFKPWDKIGRTIKLKRGEDIVELRGNESASFLKYLERFGYNEEK</sequence>
<reference evidence="2 3" key="1">
    <citation type="submission" date="2018-10" db="EMBL/GenBank/DDBJ databases">
        <title>Co-occurring genomic capacity for anaerobic methane metabolism and dissimilatory sulfite reduction discovered in the Korarchaeota.</title>
        <authorList>
            <person name="Mckay L.J."/>
            <person name="Dlakic M."/>
            <person name="Fields M.W."/>
            <person name="Delmont T.O."/>
            <person name="Eren A.M."/>
            <person name="Jay Z.J."/>
            <person name="Klingelsmith K.B."/>
            <person name="Rusch D.B."/>
            <person name="Inskeep W.P."/>
        </authorList>
    </citation>
    <scope>NUCLEOTIDE SEQUENCE [LARGE SCALE GENOMIC DNA]</scope>
    <source>
        <strain evidence="2 3">MDKW</strain>
    </source>
</reference>
<proteinExistence type="predicted"/>
<name>A0A3R9PG79_9CREN</name>
<protein>
    <recommendedName>
        <fullName evidence="1">THIF-type NAD/FAD binding fold domain-containing protein</fullName>
    </recommendedName>
</protein>
<organism evidence="2 3">
    <name type="scientific">Candidatus Methanodesulfokora washburnensis</name>
    <dbReference type="NCBI Taxonomy" id="2478471"/>
    <lineage>
        <taxon>Archaea</taxon>
        <taxon>Thermoproteota</taxon>
        <taxon>Candidatus Korarchaeia</taxon>
        <taxon>Candidatus Korarchaeia incertae sedis</taxon>
        <taxon>Candidatus Methanodesulfokora</taxon>
    </lineage>
</organism>
<dbReference type="InterPro" id="IPR035985">
    <property type="entry name" value="Ubiquitin-activating_enz"/>
</dbReference>
<evidence type="ECO:0000313" key="2">
    <source>
        <dbReference type="EMBL" id="RSN75577.1"/>
    </source>
</evidence>